<sequence length="76" mass="8302">ANLILQERRLGSASAELSAAQKTLDEKQAELNIVQAKYDGAMAKKRALLEDAQACQRRMDTASTLISGLGGEQIRW</sequence>
<feature type="non-terminal residue" evidence="2">
    <location>
        <position position="76"/>
    </location>
</feature>
<dbReference type="Proteomes" id="UP001497497">
    <property type="component" value="Unassembled WGS sequence"/>
</dbReference>
<comment type="caution">
    <text evidence="2">The sequence shown here is derived from an EMBL/GenBank/DDBJ whole genome shotgun (WGS) entry which is preliminary data.</text>
</comment>
<dbReference type="GO" id="GO:0045505">
    <property type="term" value="F:dynein intermediate chain binding"/>
    <property type="evidence" value="ECO:0007669"/>
    <property type="project" value="InterPro"/>
</dbReference>
<feature type="coiled-coil region" evidence="1">
    <location>
        <begin position="10"/>
        <end position="44"/>
    </location>
</feature>
<name>A0AAV2IPJ4_LYMST</name>
<evidence type="ECO:0000313" key="2">
    <source>
        <dbReference type="EMBL" id="CAL1547785.1"/>
    </source>
</evidence>
<dbReference type="PANTHER" id="PTHR46961">
    <property type="entry name" value="DYNEIN HEAVY CHAIN 1, AXONEMAL-LIKE PROTEIN"/>
    <property type="match status" value="1"/>
</dbReference>
<evidence type="ECO:0000313" key="3">
    <source>
        <dbReference type="Proteomes" id="UP001497497"/>
    </source>
</evidence>
<dbReference type="AlphaFoldDB" id="A0AAV2IPJ4"/>
<protein>
    <submittedName>
        <fullName evidence="2">Uncharacterized protein</fullName>
    </submittedName>
</protein>
<accession>A0AAV2IPJ4</accession>
<dbReference type="GO" id="GO:0030286">
    <property type="term" value="C:dynein complex"/>
    <property type="evidence" value="ECO:0007669"/>
    <property type="project" value="InterPro"/>
</dbReference>
<dbReference type="Gene3D" id="1.10.287.2610">
    <property type="match status" value="1"/>
</dbReference>
<reference evidence="2 3" key="1">
    <citation type="submission" date="2024-04" db="EMBL/GenBank/DDBJ databases">
        <authorList>
            <consortium name="Genoscope - CEA"/>
            <person name="William W."/>
        </authorList>
    </citation>
    <scope>NUCLEOTIDE SEQUENCE [LARGE SCALE GENOMIC DNA]</scope>
</reference>
<dbReference type="GO" id="GO:0051959">
    <property type="term" value="F:dynein light intermediate chain binding"/>
    <property type="evidence" value="ECO:0007669"/>
    <property type="project" value="InterPro"/>
</dbReference>
<feature type="non-terminal residue" evidence="2">
    <location>
        <position position="1"/>
    </location>
</feature>
<gene>
    <name evidence="2" type="ORF">GSLYS_00021102001</name>
</gene>
<dbReference type="EMBL" id="CAXITT010001066">
    <property type="protein sequence ID" value="CAL1547785.1"/>
    <property type="molecule type" value="Genomic_DNA"/>
</dbReference>
<keyword evidence="3" id="KW-1185">Reference proteome</keyword>
<proteinExistence type="predicted"/>
<dbReference type="GO" id="GO:0007018">
    <property type="term" value="P:microtubule-based movement"/>
    <property type="evidence" value="ECO:0007669"/>
    <property type="project" value="InterPro"/>
</dbReference>
<dbReference type="PANTHER" id="PTHR46961:SF19">
    <property type="entry name" value="DYNEIN HEAVY CHAIN 5, AXONEMAL"/>
    <property type="match status" value="1"/>
</dbReference>
<organism evidence="2 3">
    <name type="scientific">Lymnaea stagnalis</name>
    <name type="common">Great pond snail</name>
    <name type="synonym">Helix stagnalis</name>
    <dbReference type="NCBI Taxonomy" id="6523"/>
    <lineage>
        <taxon>Eukaryota</taxon>
        <taxon>Metazoa</taxon>
        <taxon>Spiralia</taxon>
        <taxon>Lophotrochozoa</taxon>
        <taxon>Mollusca</taxon>
        <taxon>Gastropoda</taxon>
        <taxon>Heterobranchia</taxon>
        <taxon>Euthyneura</taxon>
        <taxon>Panpulmonata</taxon>
        <taxon>Hygrophila</taxon>
        <taxon>Lymnaeoidea</taxon>
        <taxon>Lymnaeidae</taxon>
        <taxon>Lymnaea</taxon>
    </lineage>
</organism>
<dbReference type="InterPro" id="IPR026983">
    <property type="entry name" value="DHC"/>
</dbReference>
<evidence type="ECO:0000256" key="1">
    <source>
        <dbReference type="SAM" id="Coils"/>
    </source>
</evidence>
<keyword evidence="1" id="KW-0175">Coiled coil</keyword>